<feature type="compositionally biased region" description="Basic and acidic residues" evidence="1">
    <location>
        <begin position="777"/>
        <end position="789"/>
    </location>
</feature>
<feature type="compositionally biased region" description="Basic residues" evidence="1">
    <location>
        <begin position="801"/>
        <end position="810"/>
    </location>
</feature>
<feature type="compositionally biased region" description="Basic and acidic residues" evidence="1">
    <location>
        <begin position="1286"/>
        <end position="1317"/>
    </location>
</feature>
<proteinExistence type="predicted"/>
<feature type="compositionally biased region" description="Polar residues" evidence="1">
    <location>
        <begin position="521"/>
        <end position="543"/>
    </location>
</feature>
<feature type="region of interest" description="Disordered" evidence="1">
    <location>
        <begin position="246"/>
        <end position="387"/>
    </location>
</feature>
<name>A0A7C8MM10_9PEZI</name>
<comment type="caution">
    <text evidence="2">The sequence shown here is derived from an EMBL/GenBank/DDBJ whole genome shotgun (WGS) entry which is preliminary data.</text>
</comment>
<feature type="region of interest" description="Disordered" evidence="1">
    <location>
        <begin position="581"/>
        <end position="600"/>
    </location>
</feature>
<feature type="compositionally biased region" description="Low complexity" evidence="1">
    <location>
        <begin position="1137"/>
        <end position="1146"/>
    </location>
</feature>
<feature type="region of interest" description="Disordered" evidence="1">
    <location>
        <begin position="1262"/>
        <end position="1424"/>
    </location>
</feature>
<feature type="compositionally biased region" description="Basic and acidic residues" evidence="1">
    <location>
        <begin position="1150"/>
        <end position="1160"/>
    </location>
</feature>
<evidence type="ECO:0000313" key="3">
    <source>
        <dbReference type="Proteomes" id="UP000481858"/>
    </source>
</evidence>
<feature type="compositionally biased region" description="Basic and acidic residues" evidence="1">
    <location>
        <begin position="1329"/>
        <end position="1343"/>
    </location>
</feature>
<feature type="compositionally biased region" description="Basic and acidic residues" evidence="1">
    <location>
        <begin position="1350"/>
        <end position="1362"/>
    </location>
</feature>
<feature type="region of interest" description="Disordered" evidence="1">
    <location>
        <begin position="977"/>
        <end position="1032"/>
    </location>
</feature>
<feature type="compositionally biased region" description="Basic and acidic residues" evidence="1">
    <location>
        <begin position="992"/>
        <end position="1001"/>
    </location>
</feature>
<sequence>MDPVTALGAAGSVVGIAGFGIQLSQILRSYLSQIWYAQERLEDVVEEIKLTTSALEEVYVFLEREVANIERGQPLYLFSGNSLTKIKATADKCLVIFWRVEATVSGNWPLDIEDQLIKKLIENPTKEDIRSMQQTYTIIHRIVSPEELRVIAFETETQSQYRHGNVGREHSVAPSYIKRPRTPSWATAGNLRVTKFPTNPELHGLKNVRYRNHSPSRSIAMSTSRARSPGLVMPQSPKRTIFAHENTSDVYTVNQPSSPPPRSRGQEVPANPSTSLDGTTQHENDLKSSKVDSVDSGTPPQAQVNGAVPNEYVANGEQATRKTPASQSQGVVANTEGAEKNNAEVKPSPSSPQDSSRRTTQSVELRESRQSVESSDGGNVPASEGITKGKSNIEVHILPYVLSEEGAYQLPVSLGLELEKKLQGSLKFGHSGRELAERLAFLSPSQVQTLRNILRHNSGDQIRRLVHLEVVKKPSMKFWQTSARVMIAFVEGEISNMPEGVSLAVTEPTSPEVRNADSRLPGNTTFSVPQQQISVNGSNLPSRNDSKLELLDAERSRTGREGAASTIQIQDVQQDLITHPPSAVSTSAQPPGRPNGSQILGLSGIQDVTSLLIMNGQWAEGFAEYKVWTIQPFPSIDQAHTPSDVWGRCVISEEHLNISEVRRRLAILDKNPMTVLEKMTSLAVSQQIQVQQSLEAAKSNAVDPSYHWKFRQLGIIRSKRWLRPKYVKKIVVYVCVEPPLQAFGQPEESREQHRKIQEGASNPLNGDQLLSAGHQTSHAEDKKKSKDVASTDSDDTSSTRNSRKNSRIRIRKDENDSEGQISEPEEEFSRRLRVPRDAKREIERANEAIASRRPIPSVVSRTRSQSTLPLHSSEYARIRYPTRIPSPQAISSTDRGTPQPIVINNRMTKYDYDSANESDSSELIGHPGYSFKDDWHPRDHHNRLSLTHTNDEDGLSVRIPEREAELEDKIYRLRRDIDAQRDGTPHPSNHVSADRDRDLQLRRSSLSRSSYSAELGRRRGSMSTSRSRPPLLGYYTAEELRERTRARQGYPEEFDREPYDPQLSPHEVEAREEAIEQLLLEWTPLYKAEYDNDDDNADPEELKGNESSSVWSTGRPHSTIAVTEEPEELHDVLQPKETTPLPTETTIDIQVEHPSEDQAREAPVAEEPTSGIIEGASRIAISQQPPPRLQRRETTDGIDLVKPSNGQQPFHIDHTQALNGKADHDIGIHPLQKGDRAATLPTPTRQTWADIDWARNIVEETATVADSDEYEPPLRNPLQSPVTMRVLDRGSSPRERGRQRESEFFRARQERDIEHHRSPTVRRRSRNRSRVELRHEGSFERRPSPPPRRRTVEFEGLADRRAASRGRYQDQVTTTERRDYVSEPRQRQQSRTRVREHSPYTEPYAERERYYRPRQREDRHSSRH</sequence>
<accession>A0A7C8MM10</accession>
<feature type="compositionally biased region" description="Basic and acidic residues" evidence="1">
    <location>
        <begin position="1393"/>
        <end position="1424"/>
    </location>
</feature>
<feature type="region of interest" description="Disordered" evidence="1">
    <location>
        <begin position="745"/>
        <end position="832"/>
    </location>
</feature>
<feature type="compositionally biased region" description="Polar residues" evidence="1">
    <location>
        <begin position="583"/>
        <end position="600"/>
    </location>
</feature>
<evidence type="ECO:0000256" key="1">
    <source>
        <dbReference type="SAM" id="MobiDB-lite"/>
    </source>
</evidence>
<feature type="compositionally biased region" description="Low complexity" evidence="1">
    <location>
        <begin position="790"/>
        <end position="800"/>
    </location>
</feature>
<feature type="compositionally biased region" description="Polar residues" evidence="1">
    <location>
        <begin position="215"/>
        <end position="226"/>
    </location>
</feature>
<feature type="region of interest" description="Disordered" evidence="1">
    <location>
        <begin position="211"/>
        <end position="234"/>
    </location>
</feature>
<evidence type="ECO:0008006" key="4">
    <source>
        <dbReference type="Google" id="ProtNLM"/>
    </source>
</evidence>
<gene>
    <name evidence="2" type="ORF">GQX73_g10119</name>
</gene>
<feature type="compositionally biased region" description="Basic and acidic residues" evidence="1">
    <location>
        <begin position="1375"/>
        <end position="1386"/>
    </location>
</feature>
<feature type="region of interest" description="Disordered" evidence="1">
    <location>
        <begin position="1090"/>
        <end position="1191"/>
    </location>
</feature>
<reference evidence="2 3" key="1">
    <citation type="submission" date="2019-12" db="EMBL/GenBank/DDBJ databases">
        <title>Draft genome sequence of the ascomycete Xylaria multiplex DSM 110363.</title>
        <authorList>
            <person name="Buettner E."/>
            <person name="Kellner H."/>
        </authorList>
    </citation>
    <scope>NUCLEOTIDE SEQUENCE [LARGE SCALE GENOMIC DNA]</scope>
    <source>
        <strain evidence="2 3">DSM 110363</strain>
    </source>
</reference>
<feature type="region of interest" description="Disordered" evidence="1">
    <location>
        <begin position="513"/>
        <end position="546"/>
    </location>
</feature>
<feature type="compositionally biased region" description="Basic and acidic residues" evidence="1">
    <location>
        <begin position="280"/>
        <end position="293"/>
    </location>
</feature>
<feature type="compositionally biased region" description="Basic residues" evidence="1">
    <location>
        <begin position="1318"/>
        <end position="1328"/>
    </location>
</feature>
<protein>
    <recommendedName>
        <fullName evidence="4">Fungal N-terminal domain-containing protein</fullName>
    </recommendedName>
</protein>
<dbReference type="Proteomes" id="UP000481858">
    <property type="component" value="Unassembled WGS sequence"/>
</dbReference>
<evidence type="ECO:0000313" key="2">
    <source>
        <dbReference type="EMBL" id="KAF2963447.1"/>
    </source>
</evidence>
<organism evidence="2 3">
    <name type="scientific">Xylaria multiplex</name>
    <dbReference type="NCBI Taxonomy" id="323545"/>
    <lineage>
        <taxon>Eukaryota</taxon>
        <taxon>Fungi</taxon>
        <taxon>Dikarya</taxon>
        <taxon>Ascomycota</taxon>
        <taxon>Pezizomycotina</taxon>
        <taxon>Sordariomycetes</taxon>
        <taxon>Xylariomycetidae</taxon>
        <taxon>Xylariales</taxon>
        <taxon>Xylariaceae</taxon>
        <taxon>Xylaria</taxon>
    </lineage>
</organism>
<keyword evidence="3" id="KW-1185">Reference proteome</keyword>
<dbReference type="OrthoDB" id="5431013at2759"/>
<feature type="compositionally biased region" description="Low complexity" evidence="1">
    <location>
        <begin position="351"/>
        <end position="362"/>
    </location>
</feature>
<dbReference type="InParanoid" id="A0A7C8MM10"/>
<feature type="compositionally biased region" description="Basic and acidic residues" evidence="1">
    <location>
        <begin position="747"/>
        <end position="757"/>
    </location>
</feature>
<feature type="compositionally biased region" description="Polar residues" evidence="1">
    <location>
        <begin position="317"/>
        <end position="332"/>
    </location>
</feature>
<feature type="compositionally biased region" description="Polar residues" evidence="1">
    <location>
        <begin position="1105"/>
        <end position="1116"/>
    </location>
</feature>
<dbReference type="EMBL" id="WUBL01000203">
    <property type="protein sequence ID" value="KAF2963447.1"/>
    <property type="molecule type" value="Genomic_DNA"/>
</dbReference>